<dbReference type="EMBL" id="FNAP01000001">
    <property type="protein sequence ID" value="SDD73804.1"/>
    <property type="molecule type" value="Genomic_DNA"/>
</dbReference>
<evidence type="ECO:0000313" key="2">
    <source>
        <dbReference type="Proteomes" id="UP000199412"/>
    </source>
</evidence>
<keyword evidence="2" id="KW-1185">Reference proteome</keyword>
<dbReference type="STRING" id="69960.SAMN05421720_101389"/>
<organism evidence="1 2">
    <name type="scientific">Rhodospira trueperi</name>
    <dbReference type="NCBI Taxonomy" id="69960"/>
    <lineage>
        <taxon>Bacteria</taxon>
        <taxon>Pseudomonadati</taxon>
        <taxon>Pseudomonadota</taxon>
        <taxon>Alphaproteobacteria</taxon>
        <taxon>Rhodospirillales</taxon>
        <taxon>Rhodospirillaceae</taxon>
        <taxon>Rhodospira</taxon>
    </lineage>
</organism>
<dbReference type="Proteomes" id="UP000199412">
    <property type="component" value="Unassembled WGS sequence"/>
</dbReference>
<dbReference type="AlphaFoldDB" id="A0A1G6X6V6"/>
<gene>
    <name evidence="1" type="ORF">SAMN05421720_101389</name>
</gene>
<dbReference type="CDD" id="cd11374">
    <property type="entry name" value="CE4_u10"/>
    <property type="match status" value="1"/>
</dbReference>
<dbReference type="Pfam" id="PF10096">
    <property type="entry name" value="DUF2334"/>
    <property type="match status" value="1"/>
</dbReference>
<dbReference type="SUPFAM" id="SSF88713">
    <property type="entry name" value="Glycoside hydrolase/deacetylase"/>
    <property type="match status" value="1"/>
</dbReference>
<evidence type="ECO:0008006" key="3">
    <source>
        <dbReference type="Google" id="ProtNLM"/>
    </source>
</evidence>
<proteinExistence type="predicted"/>
<reference evidence="1 2" key="1">
    <citation type="submission" date="2016-10" db="EMBL/GenBank/DDBJ databases">
        <authorList>
            <person name="de Groot N.N."/>
        </authorList>
    </citation>
    <scope>NUCLEOTIDE SEQUENCE [LARGE SCALE GENOMIC DNA]</scope>
    <source>
        <strain evidence="1 2">ATCC 700224</strain>
    </source>
</reference>
<evidence type="ECO:0000313" key="1">
    <source>
        <dbReference type="EMBL" id="SDD73804.1"/>
    </source>
</evidence>
<protein>
    <recommendedName>
        <fullName evidence="3">DUF2334 domain-containing protein</fullName>
    </recommendedName>
</protein>
<dbReference type="InterPro" id="IPR011330">
    <property type="entry name" value="Glyco_hydro/deAcase_b/a-brl"/>
</dbReference>
<dbReference type="GO" id="GO:0005975">
    <property type="term" value="P:carbohydrate metabolic process"/>
    <property type="evidence" value="ECO:0007669"/>
    <property type="project" value="InterPro"/>
</dbReference>
<accession>A0A1G6X6V6</accession>
<sequence length="244" mass="27171">MPGPGMKPERETTPTGASPIVSIHDVMPDTMDSVADLLSLLTGHGVGSVDLLVVPGLDWRTDQIERLLDWSRSGHRLAGHGWTHRISRIRGPWHRLHSLLISRDVAEHLALDADGIADLVTRCHAWFGDHGLPAPTLYVPPAWALGAIPRHRLSALPFDRYEVFTGLIDAASGRWRPVPMLGYEADTIWRVGPVRVWNALNHGHARFWRTPLRVAIHPHDLSYRLAGDLRRVIATFGRDVSVQA</sequence>
<name>A0A1G6X6V6_9PROT</name>
<dbReference type="InterPro" id="IPR018763">
    <property type="entry name" value="DUF2334"/>
</dbReference>